<sequence length="102" mass="11416">MGDAIIEHSYEDQDSRRGILSLLPRGDTTRNSGCTVGSRNAKRYFKKNLFKHTRDSQTFLVTQTRGMAYLIGKATKMTVCIDNAQHPLIIDSGAHCSIVTRE</sequence>
<dbReference type="Proteomes" id="UP000765509">
    <property type="component" value="Unassembled WGS sequence"/>
</dbReference>
<dbReference type="AlphaFoldDB" id="A0A9Q3CK40"/>
<accession>A0A9Q3CK40</accession>
<gene>
    <name evidence="1" type="ORF">O181_025103</name>
</gene>
<comment type="caution">
    <text evidence="1">The sequence shown here is derived from an EMBL/GenBank/DDBJ whole genome shotgun (WGS) entry which is preliminary data.</text>
</comment>
<organism evidence="1 2">
    <name type="scientific">Austropuccinia psidii MF-1</name>
    <dbReference type="NCBI Taxonomy" id="1389203"/>
    <lineage>
        <taxon>Eukaryota</taxon>
        <taxon>Fungi</taxon>
        <taxon>Dikarya</taxon>
        <taxon>Basidiomycota</taxon>
        <taxon>Pucciniomycotina</taxon>
        <taxon>Pucciniomycetes</taxon>
        <taxon>Pucciniales</taxon>
        <taxon>Sphaerophragmiaceae</taxon>
        <taxon>Austropuccinia</taxon>
    </lineage>
</organism>
<evidence type="ECO:0000313" key="1">
    <source>
        <dbReference type="EMBL" id="MBW0485388.1"/>
    </source>
</evidence>
<keyword evidence="2" id="KW-1185">Reference proteome</keyword>
<name>A0A9Q3CK40_9BASI</name>
<reference evidence="1" key="1">
    <citation type="submission" date="2021-03" db="EMBL/GenBank/DDBJ databases">
        <title>Draft genome sequence of rust myrtle Austropuccinia psidii MF-1, a brazilian biotype.</title>
        <authorList>
            <person name="Quecine M.C."/>
            <person name="Pachon D.M.R."/>
            <person name="Bonatelli M.L."/>
            <person name="Correr F.H."/>
            <person name="Franceschini L.M."/>
            <person name="Leite T.F."/>
            <person name="Margarido G.R.A."/>
            <person name="Almeida C.A."/>
            <person name="Ferrarezi J.A."/>
            <person name="Labate C.A."/>
        </authorList>
    </citation>
    <scope>NUCLEOTIDE SEQUENCE</scope>
    <source>
        <strain evidence="1">MF-1</strain>
    </source>
</reference>
<dbReference type="EMBL" id="AVOT02008137">
    <property type="protein sequence ID" value="MBW0485388.1"/>
    <property type="molecule type" value="Genomic_DNA"/>
</dbReference>
<evidence type="ECO:0000313" key="2">
    <source>
        <dbReference type="Proteomes" id="UP000765509"/>
    </source>
</evidence>
<proteinExistence type="predicted"/>
<protein>
    <submittedName>
        <fullName evidence="1">Uncharacterized protein</fullName>
    </submittedName>
</protein>